<dbReference type="PANTHER" id="PTHR34512">
    <property type="entry name" value="CELL SURFACE PROTEIN"/>
    <property type="match status" value="1"/>
</dbReference>
<proteinExistence type="predicted"/>
<name>A0A7C4LLD5_9PLAN</name>
<dbReference type="InterPro" id="IPR011047">
    <property type="entry name" value="Quinoprotein_ADH-like_sf"/>
</dbReference>
<sequence length="426" mass="47172">MAKRVDGVRTSMGMWHRALALLLIVGCGATRVRAEDWPQFRGPRGDGTWNGPALPEHWPEQGLRRLWTVAIGGGYAGVSVVQGRVFTMDRQTVPAERERVLCFAADTGELLWEHAYPVAYEKLDYGNGPRAQPTVHEGLVYTVGALGDVRCLRADNGAVVWQKSYRTDFGGKLPTWGYAGSPVIHGDRVLLMPGAAGASLVALHRETGAELWRTLSDEAGYSTPLVIQAHGRDQIVHWTPSHIRCVDGETGRPLWGVPYEVTYGVSIAKPIFHEELVFVAGYWEGSKAIRLGARPEQARLAWEENRFLRGLMSQPLYREGTAYLLDKQYGLTAFALQTGKKLWDDGNQLTPRGRNPHASLVWLGHQDRIIALNENGELILARLNPAGYQETARTKILGFTWAHPAFAGDRVYARSDTELVAVSLTD</sequence>
<dbReference type="SUPFAM" id="SSF50998">
    <property type="entry name" value="Quinoprotein alcohol dehydrogenase-like"/>
    <property type="match status" value="1"/>
</dbReference>
<dbReference type="PANTHER" id="PTHR34512:SF30">
    <property type="entry name" value="OUTER MEMBRANE PROTEIN ASSEMBLY FACTOR BAMB"/>
    <property type="match status" value="1"/>
</dbReference>
<evidence type="ECO:0000259" key="1">
    <source>
        <dbReference type="Pfam" id="PF13360"/>
    </source>
</evidence>
<dbReference type="Gene3D" id="2.130.10.10">
    <property type="entry name" value="YVTN repeat-like/Quinoprotein amine dehydrogenase"/>
    <property type="match status" value="1"/>
</dbReference>
<gene>
    <name evidence="2" type="ORF">ENS64_10285</name>
</gene>
<comment type="caution">
    <text evidence="2">The sequence shown here is derived from an EMBL/GenBank/DDBJ whole genome shotgun (WGS) entry which is preliminary data.</text>
</comment>
<dbReference type="EMBL" id="DSVQ01000012">
    <property type="protein sequence ID" value="HGT39635.1"/>
    <property type="molecule type" value="Genomic_DNA"/>
</dbReference>
<protein>
    <recommendedName>
        <fullName evidence="1">Pyrrolo-quinoline quinone repeat domain-containing protein</fullName>
    </recommendedName>
</protein>
<organism evidence="2">
    <name type="scientific">Schlesneria paludicola</name>
    <dbReference type="NCBI Taxonomy" id="360056"/>
    <lineage>
        <taxon>Bacteria</taxon>
        <taxon>Pseudomonadati</taxon>
        <taxon>Planctomycetota</taxon>
        <taxon>Planctomycetia</taxon>
        <taxon>Planctomycetales</taxon>
        <taxon>Planctomycetaceae</taxon>
        <taxon>Schlesneria</taxon>
    </lineage>
</organism>
<feature type="domain" description="Pyrrolo-quinoline quinone repeat" evidence="1">
    <location>
        <begin position="64"/>
        <end position="214"/>
    </location>
</feature>
<accession>A0A7C4LLD5</accession>
<reference evidence="2" key="1">
    <citation type="journal article" date="2020" name="mSystems">
        <title>Genome- and Community-Level Interaction Insights into Carbon Utilization and Element Cycling Functions of Hydrothermarchaeota in Hydrothermal Sediment.</title>
        <authorList>
            <person name="Zhou Z."/>
            <person name="Liu Y."/>
            <person name="Xu W."/>
            <person name="Pan J."/>
            <person name="Luo Z.H."/>
            <person name="Li M."/>
        </authorList>
    </citation>
    <scope>NUCLEOTIDE SEQUENCE [LARGE SCALE GENOMIC DNA]</scope>
    <source>
        <strain evidence="2">SpSt-508</strain>
    </source>
</reference>
<evidence type="ECO:0000313" key="2">
    <source>
        <dbReference type="EMBL" id="HGT39635.1"/>
    </source>
</evidence>
<dbReference type="InterPro" id="IPR015943">
    <property type="entry name" value="WD40/YVTN_repeat-like_dom_sf"/>
</dbReference>
<dbReference type="Pfam" id="PF13360">
    <property type="entry name" value="PQQ_2"/>
    <property type="match status" value="2"/>
</dbReference>
<dbReference type="InterPro" id="IPR002372">
    <property type="entry name" value="PQQ_rpt_dom"/>
</dbReference>
<dbReference type="AlphaFoldDB" id="A0A7C4LLD5"/>
<feature type="domain" description="Pyrrolo-quinoline quinone repeat" evidence="1">
    <location>
        <begin position="242"/>
        <end position="422"/>
    </location>
</feature>